<dbReference type="RefSeq" id="WP_089692842.1">
    <property type="nucleotide sequence ID" value="NZ_FNWQ01000003.1"/>
</dbReference>
<dbReference type="Gene3D" id="1.10.10.60">
    <property type="entry name" value="Homeodomain-like"/>
    <property type="match status" value="1"/>
</dbReference>
<reference evidence="1 2" key="1">
    <citation type="submission" date="2016-10" db="EMBL/GenBank/DDBJ databases">
        <authorList>
            <person name="de Groot N.N."/>
        </authorList>
    </citation>
    <scope>NUCLEOTIDE SEQUENCE [LARGE SCALE GENOMIC DNA]</scope>
    <source>
        <strain evidence="1 2">DSM 23031</strain>
    </source>
</reference>
<evidence type="ECO:0000313" key="2">
    <source>
        <dbReference type="Proteomes" id="UP000198561"/>
    </source>
</evidence>
<sequence length="137" mass="16581">MNIKNIHIGSLIKSKVEEHQISMERISRFFESTEEEVEQMYHANSMDTDMLLKWSKLLRFDFFRFYTGHLILYAPQSRIDNVFRQKENTLIFRKNIYTQEVKDFILDKIKTGTMSANDVVERYKIPKTTLYKWMKKI</sequence>
<proteinExistence type="predicted"/>
<gene>
    <name evidence="1" type="ORF">SAMN05421593_2801</name>
</gene>
<evidence type="ECO:0000313" key="1">
    <source>
        <dbReference type="EMBL" id="SEH34897.1"/>
    </source>
</evidence>
<dbReference type="STRING" id="680127.SAMN05421593_2801"/>
<protein>
    <submittedName>
        <fullName evidence="1">Uncharacterized protein</fullName>
    </submittedName>
</protein>
<name>A0A1H6HGE2_CHRCI</name>
<dbReference type="EMBL" id="FNWQ01000003">
    <property type="protein sequence ID" value="SEH34897.1"/>
    <property type="molecule type" value="Genomic_DNA"/>
</dbReference>
<dbReference type="Proteomes" id="UP000198561">
    <property type="component" value="Unassembled WGS sequence"/>
</dbReference>
<dbReference type="SUPFAM" id="SSF46689">
    <property type="entry name" value="Homeodomain-like"/>
    <property type="match status" value="1"/>
</dbReference>
<dbReference type="AlphaFoldDB" id="A0A1H6HGE2"/>
<dbReference type="OrthoDB" id="799937at2"/>
<accession>A0A1H6HGE2</accession>
<dbReference type="InterPro" id="IPR009057">
    <property type="entry name" value="Homeodomain-like_sf"/>
</dbReference>
<organism evidence="1 2">
    <name type="scientific">Chryseobacterium culicis</name>
    <dbReference type="NCBI Taxonomy" id="680127"/>
    <lineage>
        <taxon>Bacteria</taxon>
        <taxon>Pseudomonadati</taxon>
        <taxon>Bacteroidota</taxon>
        <taxon>Flavobacteriia</taxon>
        <taxon>Flavobacteriales</taxon>
        <taxon>Weeksellaceae</taxon>
        <taxon>Chryseobacterium group</taxon>
        <taxon>Chryseobacterium</taxon>
    </lineage>
</organism>